<dbReference type="AlphaFoldDB" id="A0AAV2JFE2"/>
<name>A0AAV2JFE2_KNICA</name>
<sequence length="125" mass="13002">MCRPATAVPAAWHCLALAGGGGTVGLIAVSGSASFLALCPYLPAPVSRLGLHEHSFNKHLQLSLRPAGSLYFGWLGSCLQMLGGLALMVSLKRPKCHTCPACPELPACTCPGHNKASIDVYEVSC</sequence>
<protein>
    <submittedName>
        <fullName evidence="2">Uncharacterized protein</fullName>
    </submittedName>
</protein>
<dbReference type="EMBL" id="OZ035834">
    <property type="protein sequence ID" value="CAL1576436.1"/>
    <property type="molecule type" value="Genomic_DNA"/>
</dbReference>
<proteinExistence type="predicted"/>
<keyword evidence="1" id="KW-0472">Membrane</keyword>
<organism evidence="2 3">
    <name type="scientific">Knipowitschia caucasica</name>
    <name type="common">Caucasian dwarf goby</name>
    <name type="synonym">Pomatoschistus caucasicus</name>
    <dbReference type="NCBI Taxonomy" id="637954"/>
    <lineage>
        <taxon>Eukaryota</taxon>
        <taxon>Metazoa</taxon>
        <taxon>Chordata</taxon>
        <taxon>Craniata</taxon>
        <taxon>Vertebrata</taxon>
        <taxon>Euteleostomi</taxon>
        <taxon>Actinopterygii</taxon>
        <taxon>Neopterygii</taxon>
        <taxon>Teleostei</taxon>
        <taxon>Neoteleostei</taxon>
        <taxon>Acanthomorphata</taxon>
        <taxon>Gobiaria</taxon>
        <taxon>Gobiiformes</taxon>
        <taxon>Gobioidei</taxon>
        <taxon>Gobiidae</taxon>
        <taxon>Gobiinae</taxon>
        <taxon>Knipowitschia</taxon>
    </lineage>
</organism>
<evidence type="ECO:0000256" key="1">
    <source>
        <dbReference type="SAM" id="Phobius"/>
    </source>
</evidence>
<reference evidence="2 3" key="1">
    <citation type="submission" date="2024-04" db="EMBL/GenBank/DDBJ databases">
        <authorList>
            <person name="Waldvogel A.-M."/>
            <person name="Schoenle A."/>
        </authorList>
    </citation>
    <scope>NUCLEOTIDE SEQUENCE [LARGE SCALE GENOMIC DNA]</scope>
</reference>
<evidence type="ECO:0000313" key="3">
    <source>
        <dbReference type="Proteomes" id="UP001497482"/>
    </source>
</evidence>
<keyword evidence="1" id="KW-0812">Transmembrane</keyword>
<evidence type="ECO:0000313" key="2">
    <source>
        <dbReference type="EMBL" id="CAL1576436.1"/>
    </source>
</evidence>
<accession>A0AAV2JFE2</accession>
<gene>
    <name evidence="2" type="ORF">KC01_LOCUS7869</name>
</gene>
<dbReference type="Proteomes" id="UP001497482">
    <property type="component" value="Chromosome 12"/>
</dbReference>
<feature type="transmembrane region" description="Helical" evidence="1">
    <location>
        <begin position="71"/>
        <end position="91"/>
    </location>
</feature>
<keyword evidence="1" id="KW-1133">Transmembrane helix</keyword>
<keyword evidence="3" id="KW-1185">Reference proteome</keyword>